<feature type="transmembrane region" description="Helical" evidence="1">
    <location>
        <begin position="12"/>
        <end position="38"/>
    </location>
</feature>
<evidence type="ECO:0000313" key="3">
    <source>
        <dbReference type="Proteomes" id="UP000228503"/>
    </source>
</evidence>
<protein>
    <submittedName>
        <fullName evidence="2">Uncharacterized protein</fullName>
    </submittedName>
</protein>
<evidence type="ECO:0000313" key="2">
    <source>
        <dbReference type="EMBL" id="PIZ62593.1"/>
    </source>
</evidence>
<keyword evidence="1" id="KW-1133">Transmembrane helix</keyword>
<name>A0A2M7TXS9_9BACT</name>
<dbReference type="EMBL" id="PFOB01000050">
    <property type="protein sequence ID" value="PIZ62593.1"/>
    <property type="molecule type" value="Genomic_DNA"/>
</dbReference>
<feature type="transmembrane region" description="Helical" evidence="1">
    <location>
        <begin position="50"/>
        <end position="70"/>
    </location>
</feature>
<evidence type="ECO:0000256" key="1">
    <source>
        <dbReference type="SAM" id="Phobius"/>
    </source>
</evidence>
<sequence length="104" mass="11826">MISIEFLRQFRIAGFAIFDFAVSFIGVYLLAPLLSKLFGKLGIQILKKNWLFLTIPLSVLIHVLVSQITPMTKEFLDPQGHFILKGVIIILLIFGLRGIKRVKK</sequence>
<accession>A0A2M7TXS9</accession>
<feature type="transmembrane region" description="Helical" evidence="1">
    <location>
        <begin position="82"/>
        <end position="99"/>
    </location>
</feature>
<reference evidence="3" key="1">
    <citation type="submission" date="2017-09" db="EMBL/GenBank/DDBJ databases">
        <title>Depth-based differentiation of microbial function through sediment-hosted aquifers and enrichment of novel symbionts in the deep terrestrial subsurface.</title>
        <authorList>
            <person name="Probst A.J."/>
            <person name="Ladd B."/>
            <person name="Jarett J.K."/>
            <person name="Geller-Mcgrath D.E."/>
            <person name="Sieber C.M.K."/>
            <person name="Emerson J.B."/>
            <person name="Anantharaman K."/>
            <person name="Thomas B.C."/>
            <person name="Malmstrom R."/>
            <person name="Stieglmeier M."/>
            <person name="Klingl A."/>
            <person name="Woyke T."/>
            <person name="Ryan C.M."/>
            <person name="Banfield J.F."/>
        </authorList>
    </citation>
    <scope>NUCLEOTIDE SEQUENCE [LARGE SCALE GENOMIC DNA]</scope>
</reference>
<organism evidence="2 3">
    <name type="scientific">Candidatus Roizmanbacteria bacterium CG_4_10_14_0_2_um_filter_39_13</name>
    <dbReference type="NCBI Taxonomy" id="1974825"/>
    <lineage>
        <taxon>Bacteria</taxon>
        <taxon>Candidatus Roizmaniibacteriota</taxon>
    </lineage>
</organism>
<comment type="caution">
    <text evidence="2">The sequence shown here is derived from an EMBL/GenBank/DDBJ whole genome shotgun (WGS) entry which is preliminary data.</text>
</comment>
<proteinExistence type="predicted"/>
<dbReference type="AlphaFoldDB" id="A0A2M7TXS9"/>
<gene>
    <name evidence="2" type="ORF">COY16_03915</name>
</gene>
<keyword evidence="1" id="KW-0472">Membrane</keyword>
<dbReference type="Proteomes" id="UP000228503">
    <property type="component" value="Unassembled WGS sequence"/>
</dbReference>
<keyword evidence="1" id="KW-0812">Transmembrane</keyword>